<comment type="similarity">
    <text evidence="1">Belongs to the short-chain dehydrogenases/reductases (SDR) family.</text>
</comment>
<evidence type="ECO:0000313" key="5">
    <source>
        <dbReference type="Proteomes" id="UP000886841"/>
    </source>
</evidence>
<keyword evidence="2 4" id="KW-0560">Oxidoreductase</keyword>
<organism evidence="4 5">
    <name type="scientific">Candidatus Egerieimonas intestinavium</name>
    <dbReference type="NCBI Taxonomy" id="2840777"/>
    <lineage>
        <taxon>Bacteria</taxon>
        <taxon>Bacillati</taxon>
        <taxon>Bacillota</taxon>
        <taxon>Clostridia</taxon>
        <taxon>Lachnospirales</taxon>
        <taxon>Lachnospiraceae</taxon>
        <taxon>Lachnospiraceae incertae sedis</taxon>
        <taxon>Candidatus Egerieimonas</taxon>
    </lineage>
</organism>
<dbReference type="PANTHER" id="PTHR42760">
    <property type="entry name" value="SHORT-CHAIN DEHYDROGENASES/REDUCTASES FAMILY MEMBER"/>
    <property type="match status" value="1"/>
</dbReference>
<dbReference type="AlphaFoldDB" id="A0A9D1JH13"/>
<comment type="caution">
    <text evidence="4">The sequence shown here is derived from an EMBL/GenBank/DDBJ whole genome shotgun (WGS) entry which is preliminary data.</text>
</comment>
<reference evidence="4" key="2">
    <citation type="journal article" date="2021" name="PeerJ">
        <title>Extensive microbial diversity within the chicken gut microbiome revealed by metagenomics and culture.</title>
        <authorList>
            <person name="Gilroy R."/>
            <person name="Ravi A."/>
            <person name="Getino M."/>
            <person name="Pursley I."/>
            <person name="Horton D.L."/>
            <person name="Alikhan N.F."/>
            <person name="Baker D."/>
            <person name="Gharbi K."/>
            <person name="Hall N."/>
            <person name="Watson M."/>
            <person name="Adriaenssens E.M."/>
            <person name="Foster-Nyarko E."/>
            <person name="Jarju S."/>
            <person name="Secka A."/>
            <person name="Antonio M."/>
            <person name="Oren A."/>
            <person name="Chaudhuri R.R."/>
            <person name="La Ragione R."/>
            <person name="Hildebrand F."/>
            <person name="Pallen M.J."/>
        </authorList>
    </citation>
    <scope>NUCLEOTIDE SEQUENCE</scope>
    <source>
        <strain evidence="4">ChiSxjej1B13-7041</strain>
    </source>
</reference>
<evidence type="ECO:0000313" key="4">
    <source>
        <dbReference type="EMBL" id="HIR93807.1"/>
    </source>
</evidence>
<feature type="domain" description="Ketoreductase" evidence="3">
    <location>
        <begin position="6"/>
        <end position="198"/>
    </location>
</feature>
<evidence type="ECO:0000259" key="3">
    <source>
        <dbReference type="SMART" id="SM00822"/>
    </source>
</evidence>
<dbReference type="FunFam" id="3.40.50.720:FF:000084">
    <property type="entry name" value="Short-chain dehydrogenase reductase"/>
    <property type="match status" value="1"/>
</dbReference>
<dbReference type="Proteomes" id="UP000886841">
    <property type="component" value="Unassembled WGS sequence"/>
</dbReference>
<dbReference type="InterPro" id="IPR002347">
    <property type="entry name" value="SDR_fam"/>
</dbReference>
<name>A0A9D1JH13_9FIRM</name>
<reference evidence="4" key="1">
    <citation type="submission" date="2020-10" db="EMBL/GenBank/DDBJ databases">
        <authorList>
            <person name="Gilroy R."/>
        </authorList>
    </citation>
    <scope>NUCLEOTIDE SEQUENCE</scope>
    <source>
        <strain evidence="4">ChiSxjej1B13-7041</strain>
    </source>
</reference>
<gene>
    <name evidence="4" type="ORF">IAB98_10365</name>
</gene>
<dbReference type="SMART" id="SM00822">
    <property type="entry name" value="PKS_KR"/>
    <property type="match status" value="1"/>
</dbReference>
<dbReference type="PRINTS" id="PR00081">
    <property type="entry name" value="GDHRDH"/>
</dbReference>
<dbReference type="EMBL" id="DVHU01000092">
    <property type="protein sequence ID" value="HIR93807.1"/>
    <property type="molecule type" value="Genomic_DNA"/>
</dbReference>
<dbReference type="SUPFAM" id="SSF51735">
    <property type="entry name" value="NAD(P)-binding Rossmann-fold domains"/>
    <property type="match status" value="1"/>
</dbReference>
<dbReference type="PANTHER" id="PTHR42760:SF133">
    <property type="entry name" value="3-OXOACYL-[ACYL-CARRIER-PROTEIN] REDUCTASE"/>
    <property type="match status" value="1"/>
</dbReference>
<dbReference type="Gene3D" id="3.40.50.720">
    <property type="entry name" value="NAD(P)-binding Rossmann-like Domain"/>
    <property type="match status" value="1"/>
</dbReference>
<accession>A0A9D1JH13</accession>
<dbReference type="InterPro" id="IPR057326">
    <property type="entry name" value="KR_dom"/>
</dbReference>
<evidence type="ECO:0000256" key="1">
    <source>
        <dbReference type="ARBA" id="ARBA00006484"/>
    </source>
</evidence>
<dbReference type="GO" id="GO:0008206">
    <property type="term" value="P:bile acid metabolic process"/>
    <property type="evidence" value="ECO:0007669"/>
    <property type="project" value="UniProtKB-ARBA"/>
</dbReference>
<evidence type="ECO:0000256" key="2">
    <source>
        <dbReference type="ARBA" id="ARBA00023002"/>
    </source>
</evidence>
<sequence>MRLKDKVIVVTGASAGMGKAITERFVREGAKVVAVARRKERLQELAQELAQGPGQVSVFAGDISRREDNEAMLEHAVKTYGRLDVLVNNAGIMDDNTAIGDMSDEMLERLMQVNACGPMYAMRRAVQIFLEQGEGGNIINTCSVGAVHHTAGVAYCASKAALTAATRNTAFMYMEENIRCNAIAPGGVITDIPLVMPQANEFGFARTSSLLAHSPELGMPEDIANAALFLASDESSFINGVVLTCDGGWTNL</sequence>
<dbReference type="Pfam" id="PF13561">
    <property type="entry name" value="adh_short_C2"/>
    <property type="match status" value="1"/>
</dbReference>
<dbReference type="PRINTS" id="PR00080">
    <property type="entry name" value="SDRFAMILY"/>
</dbReference>
<protein>
    <submittedName>
        <fullName evidence="4">Glucose 1-dehydrogenase</fullName>
        <ecNumber evidence="4">1.1.1.47</ecNumber>
    </submittedName>
</protein>
<dbReference type="EC" id="1.1.1.47" evidence="4"/>
<dbReference type="GO" id="GO:0047936">
    <property type="term" value="F:glucose 1-dehydrogenase [NAD(P)+] activity"/>
    <property type="evidence" value="ECO:0007669"/>
    <property type="project" value="UniProtKB-EC"/>
</dbReference>
<proteinExistence type="inferred from homology"/>
<dbReference type="CDD" id="cd05233">
    <property type="entry name" value="SDR_c"/>
    <property type="match status" value="1"/>
</dbReference>
<dbReference type="NCBIfam" id="NF005559">
    <property type="entry name" value="PRK07231.1"/>
    <property type="match status" value="1"/>
</dbReference>
<dbReference type="InterPro" id="IPR036291">
    <property type="entry name" value="NAD(P)-bd_dom_sf"/>
</dbReference>